<evidence type="ECO:0000256" key="4">
    <source>
        <dbReference type="ARBA" id="ARBA00023163"/>
    </source>
</evidence>
<feature type="domain" description="RNA polymerase sigma-70 region 2" evidence="6">
    <location>
        <begin position="30"/>
        <end position="93"/>
    </location>
</feature>
<dbReference type="Pfam" id="PF07638">
    <property type="entry name" value="Sigma70_ECF"/>
    <property type="match status" value="1"/>
</dbReference>
<dbReference type="InterPro" id="IPR014284">
    <property type="entry name" value="RNA_pol_sigma-70_dom"/>
</dbReference>
<dbReference type="Pfam" id="PF04542">
    <property type="entry name" value="Sigma70_r2"/>
    <property type="match status" value="1"/>
</dbReference>
<organism evidence="8 9">
    <name type="scientific">Streptomyces mirabilis</name>
    <dbReference type="NCBI Taxonomy" id="68239"/>
    <lineage>
        <taxon>Bacteria</taxon>
        <taxon>Bacillati</taxon>
        <taxon>Actinomycetota</taxon>
        <taxon>Actinomycetes</taxon>
        <taxon>Kitasatosporales</taxon>
        <taxon>Streptomycetaceae</taxon>
        <taxon>Streptomyces</taxon>
    </lineage>
</organism>
<dbReference type="RefSeq" id="WP_075030785.1">
    <property type="nucleotide sequence ID" value="NZ_FONR01000014.1"/>
</dbReference>
<dbReference type="EMBL" id="FONR01000014">
    <property type="protein sequence ID" value="SFF97528.1"/>
    <property type="molecule type" value="Genomic_DNA"/>
</dbReference>
<evidence type="ECO:0000313" key="8">
    <source>
        <dbReference type="EMBL" id="SFF97528.1"/>
    </source>
</evidence>
<keyword evidence="2" id="KW-0731">Sigma factor</keyword>
<keyword evidence="4" id="KW-0804">Transcription</keyword>
<dbReference type="PANTHER" id="PTHR43133:SF8">
    <property type="entry name" value="RNA POLYMERASE SIGMA FACTOR HI_1459-RELATED"/>
    <property type="match status" value="1"/>
</dbReference>
<dbReference type="InterPro" id="IPR036388">
    <property type="entry name" value="WH-like_DNA-bd_sf"/>
</dbReference>
<keyword evidence="1" id="KW-0805">Transcription regulation</keyword>
<protein>
    <submittedName>
        <fullName evidence="8">RNA polymerase sigma-70 factor, ECF subfamily</fullName>
    </submittedName>
</protein>
<dbReference type="Gene3D" id="1.10.1740.10">
    <property type="match status" value="1"/>
</dbReference>
<dbReference type="OrthoDB" id="3777963at2"/>
<evidence type="ECO:0000259" key="7">
    <source>
        <dbReference type="Pfam" id="PF07638"/>
    </source>
</evidence>
<gene>
    <name evidence="8" type="ORF">SAMN02787118_114133</name>
</gene>
<dbReference type="GO" id="GO:0006352">
    <property type="term" value="P:DNA-templated transcription initiation"/>
    <property type="evidence" value="ECO:0007669"/>
    <property type="project" value="InterPro"/>
</dbReference>
<dbReference type="Gene3D" id="1.10.10.10">
    <property type="entry name" value="Winged helix-like DNA-binding domain superfamily/Winged helix DNA-binding domain"/>
    <property type="match status" value="1"/>
</dbReference>
<evidence type="ECO:0000256" key="5">
    <source>
        <dbReference type="SAM" id="MobiDB-lite"/>
    </source>
</evidence>
<reference evidence="8 9" key="1">
    <citation type="submission" date="2016-10" db="EMBL/GenBank/DDBJ databases">
        <authorList>
            <person name="de Groot N.N."/>
        </authorList>
    </citation>
    <scope>NUCLEOTIDE SEQUENCE [LARGE SCALE GENOMIC DNA]</scope>
    <source>
        <strain evidence="8 9">OK461</strain>
    </source>
</reference>
<dbReference type="PANTHER" id="PTHR43133">
    <property type="entry name" value="RNA POLYMERASE ECF-TYPE SIGMA FACTO"/>
    <property type="match status" value="1"/>
</dbReference>
<feature type="domain" description="RNA polymerase sigma-70 ECF-like HTH" evidence="7">
    <location>
        <begin position="126"/>
        <end position="183"/>
    </location>
</feature>
<dbReference type="InterPro" id="IPR039425">
    <property type="entry name" value="RNA_pol_sigma-70-like"/>
</dbReference>
<dbReference type="GO" id="GO:0016987">
    <property type="term" value="F:sigma factor activity"/>
    <property type="evidence" value="ECO:0007669"/>
    <property type="project" value="UniProtKB-KW"/>
</dbReference>
<dbReference type="AlphaFoldDB" id="A0A1I2N2A3"/>
<keyword evidence="3" id="KW-0238">DNA-binding</keyword>
<dbReference type="SUPFAM" id="SSF88946">
    <property type="entry name" value="Sigma2 domain of RNA polymerase sigma factors"/>
    <property type="match status" value="1"/>
</dbReference>
<accession>A0A1I2N2A3</accession>
<dbReference type="InterPro" id="IPR007627">
    <property type="entry name" value="RNA_pol_sigma70_r2"/>
</dbReference>
<dbReference type="NCBIfam" id="TIGR02937">
    <property type="entry name" value="sigma70-ECF"/>
    <property type="match status" value="1"/>
</dbReference>
<dbReference type="InterPro" id="IPR013325">
    <property type="entry name" value="RNA_pol_sigma_r2"/>
</dbReference>
<name>A0A1I2N2A3_9ACTN</name>
<feature type="region of interest" description="Disordered" evidence="5">
    <location>
        <begin position="1"/>
        <end position="20"/>
    </location>
</feature>
<evidence type="ECO:0000313" key="9">
    <source>
        <dbReference type="Proteomes" id="UP000181942"/>
    </source>
</evidence>
<evidence type="ECO:0000256" key="3">
    <source>
        <dbReference type="ARBA" id="ARBA00023125"/>
    </source>
</evidence>
<dbReference type="GO" id="GO:0003677">
    <property type="term" value="F:DNA binding"/>
    <property type="evidence" value="ECO:0007669"/>
    <property type="project" value="UniProtKB-KW"/>
</dbReference>
<proteinExistence type="predicted"/>
<evidence type="ECO:0000256" key="1">
    <source>
        <dbReference type="ARBA" id="ARBA00023015"/>
    </source>
</evidence>
<evidence type="ECO:0000259" key="6">
    <source>
        <dbReference type="Pfam" id="PF04542"/>
    </source>
</evidence>
<dbReference type="InterPro" id="IPR053812">
    <property type="entry name" value="HTH_Sigma70_ECF-like"/>
</dbReference>
<sequence length="192" mass="21473">MATNSGGAGPARPRDRLSREQEAKLSEVLKEVHPRLLTVVMRMTRDYHLAHDVTQEACLAVIQEFRRGTVFRKPVIVYATVVARNKFLSELGRMRAQLERPSDELPEGGRPWPDTTAPYDITAGLEYLELLAAVKAAIRDERQATVWELTHVWGLKGIEIAALLKVSPATVSRDLEKAETKAKRISAPHAEQ</sequence>
<evidence type="ECO:0000256" key="2">
    <source>
        <dbReference type="ARBA" id="ARBA00023082"/>
    </source>
</evidence>
<dbReference type="Proteomes" id="UP000181942">
    <property type="component" value="Unassembled WGS sequence"/>
</dbReference>